<evidence type="ECO:0000313" key="2">
    <source>
        <dbReference type="EMBL" id="KHS55776.1"/>
    </source>
</evidence>
<dbReference type="RefSeq" id="WP_039681169.1">
    <property type="nucleotide sequence ID" value="NZ_JAWGXO010000001.1"/>
</dbReference>
<dbReference type="Proteomes" id="UP000031189">
    <property type="component" value="Unassembled WGS sequence"/>
</dbReference>
<evidence type="ECO:0000313" key="3">
    <source>
        <dbReference type="Proteomes" id="UP000031189"/>
    </source>
</evidence>
<name>A0A0B3VGB0_9FIRM</name>
<organism evidence="2 3">
    <name type="scientific">Terrisporobacter othiniensis</name>
    <dbReference type="NCBI Taxonomy" id="1577792"/>
    <lineage>
        <taxon>Bacteria</taxon>
        <taxon>Bacillati</taxon>
        <taxon>Bacillota</taxon>
        <taxon>Clostridia</taxon>
        <taxon>Peptostreptococcales</taxon>
        <taxon>Peptostreptococcaceae</taxon>
        <taxon>Terrisporobacter</taxon>
    </lineage>
</organism>
<sequence>MKLKVVIGILLLFFALFLGINDVYVFGIPTILIISCLCIAGLFYTGFTEILVNTECEDCTLGIINIFLGLVLLSMTLTNNIVA</sequence>
<protein>
    <submittedName>
        <fullName evidence="2">Uncharacterized protein</fullName>
    </submittedName>
</protein>
<feature type="transmembrane region" description="Helical" evidence="1">
    <location>
        <begin position="59"/>
        <end position="77"/>
    </location>
</feature>
<keyword evidence="1" id="KW-0812">Transmembrane</keyword>
<evidence type="ECO:0000256" key="1">
    <source>
        <dbReference type="SAM" id="Phobius"/>
    </source>
</evidence>
<accession>A0A0B3VGB0</accession>
<gene>
    <name evidence="2" type="ORF">QX51_17380</name>
</gene>
<keyword evidence="1" id="KW-0472">Membrane</keyword>
<dbReference type="AlphaFoldDB" id="A0A0B3VGB0"/>
<feature type="transmembrane region" description="Helical" evidence="1">
    <location>
        <begin position="31"/>
        <end position="52"/>
    </location>
</feature>
<keyword evidence="1" id="KW-1133">Transmembrane helix</keyword>
<proteinExistence type="predicted"/>
<reference evidence="2 3" key="1">
    <citation type="submission" date="2014-12" db="EMBL/GenBank/DDBJ databases">
        <title>Draft genome sequence of Terrisporobacter sp. 08-306576, isolated from the blood culture of a bacteremia patient.</title>
        <authorList>
            <person name="Lund L.C."/>
            <person name="Sydenham T.V."/>
            <person name="Hogh S.V."/>
            <person name="Skov M.N."/>
            <person name="Kemp M."/>
            <person name="Justesen U.S."/>
        </authorList>
    </citation>
    <scope>NUCLEOTIDE SEQUENCE [LARGE SCALE GENOMIC DNA]</scope>
    <source>
        <strain evidence="2 3">08-306576</strain>
    </source>
</reference>
<keyword evidence="3" id="KW-1185">Reference proteome</keyword>
<dbReference type="OrthoDB" id="9855576at2"/>
<dbReference type="EMBL" id="JWHR01000147">
    <property type="protein sequence ID" value="KHS55776.1"/>
    <property type="molecule type" value="Genomic_DNA"/>
</dbReference>
<comment type="caution">
    <text evidence="2">The sequence shown here is derived from an EMBL/GenBank/DDBJ whole genome shotgun (WGS) entry which is preliminary data.</text>
</comment>